<dbReference type="PIRSF" id="PIRSF005739">
    <property type="entry name" value="O-mtase"/>
    <property type="match status" value="1"/>
</dbReference>
<evidence type="ECO:0000256" key="3">
    <source>
        <dbReference type="ARBA" id="ARBA00022691"/>
    </source>
</evidence>
<dbReference type="InterPro" id="IPR012967">
    <property type="entry name" value="COMT_dimerisation"/>
</dbReference>
<dbReference type="InterPro" id="IPR001077">
    <property type="entry name" value="COMT_C"/>
</dbReference>
<proteinExistence type="predicted"/>
<dbReference type="CDD" id="cd02440">
    <property type="entry name" value="AdoMet_MTases"/>
    <property type="match status" value="1"/>
</dbReference>
<name>A0ABU0M4I7_9HYPH</name>
<reference evidence="7 8" key="1">
    <citation type="submission" date="2023-07" db="EMBL/GenBank/DDBJ databases">
        <title>Genomic Encyclopedia of Type Strains, Phase IV (KMG-IV): sequencing the most valuable type-strain genomes for metagenomic binning, comparative biology and taxonomic classification.</title>
        <authorList>
            <person name="Goeker M."/>
        </authorList>
    </citation>
    <scope>NUCLEOTIDE SEQUENCE [LARGE SCALE GENOMIC DNA]</scope>
    <source>
        <strain evidence="7 8">B1-1</strain>
    </source>
</reference>
<dbReference type="InterPro" id="IPR036388">
    <property type="entry name" value="WH-like_DNA-bd_sf"/>
</dbReference>
<evidence type="ECO:0000313" key="8">
    <source>
        <dbReference type="Proteomes" id="UP001223743"/>
    </source>
</evidence>
<dbReference type="InterPro" id="IPR016461">
    <property type="entry name" value="COMT-like"/>
</dbReference>
<evidence type="ECO:0000313" key="7">
    <source>
        <dbReference type="EMBL" id="MDQ0515851.1"/>
    </source>
</evidence>
<keyword evidence="1" id="KW-0489">Methyltransferase</keyword>
<accession>A0ABU0M4I7</accession>
<dbReference type="PANTHER" id="PTHR43712">
    <property type="entry name" value="PUTATIVE (AFU_ORTHOLOGUE AFUA_4G14580)-RELATED"/>
    <property type="match status" value="1"/>
</dbReference>
<protein>
    <submittedName>
        <fullName evidence="7">Ubiquinone/menaquinone biosynthesis C-methylase UbiE</fullName>
    </submittedName>
</protein>
<dbReference type="Gene3D" id="1.10.10.10">
    <property type="entry name" value="Winged helix-like DNA-binding domain superfamily/Winged helix DNA-binding domain"/>
    <property type="match status" value="1"/>
</dbReference>
<organism evidence="7 8">
    <name type="scientific">Kaistia geumhonensis</name>
    <dbReference type="NCBI Taxonomy" id="410839"/>
    <lineage>
        <taxon>Bacteria</taxon>
        <taxon>Pseudomonadati</taxon>
        <taxon>Pseudomonadota</taxon>
        <taxon>Alphaproteobacteria</taxon>
        <taxon>Hyphomicrobiales</taxon>
        <taxon>Kaistiaceae</taxon>
        <taxon>Kaistia</taxon>
    </lineage>
</organism>
<evidence type="ECO:0000259" key="6">
    <source>
        <dbReference type="Pfam" id="PF08100"/>
    </source>
</evidence>
<evidence type="ECO:0000256" key="2">
    <source>
        <dbReference type="ARBA" id="ARBA00022679"/>
    </source>
</evidence>
<keyword evidence="2" id="KW-0808">Transferase</keyword>
<evidence type="ECO:0000259" key="5">
    <source>
        <dbReference type="Pfam" id="PF00891"/>
    </source>
</evidence>
<dbReference type="EMBL" id="JAUSWJ010000001">
    <property type="protein sequence ID" value="MDQ0515851.1"/>
    <property type="molecule type" value="Genomic_DNA"/>
</dbReference>
<dbReference type="PANTHER" id="PTHR43712:SF2">
    <property type="entry name" value="O-METHYLTRANSFERASE CICE"/>
    <property type="match status" value="1"/>
</dbReference>
<evidence type="ECO:0000256" key="4">
    <source>
        <dbReference type="SAM" id="MobiDB-lite"/>
    </source>
</evidence>
<feature type="domain" description="O-methyltransferase dimerisation" evidence="6">
    <location>
        <begin position="56"/>
        <end position="129"/>
    </location>
</feature>
<sequence length="375" mass="39045">MRLADQHGRSLSGPVCLGRTGDNVSGRKLMSLPMRSPSPEEDSASAPSPALFVDTVMGYQRTAATRAAVELGLFTAIAAGADTAAALATRMGVAPRGAEILADYLAVLGFIRKSGGRYSLTPSSAAFLDSRSPAYIGGIVDFLASPEMTGLLVRDPAAFVRNGGSVGLANIAPDNPVWVKFASSMMPLMAGTADEVAGRVAAWPKPPTKVLDIAAGHGCWGIAIAKAVPGAEIHAVDWRAVLQLAERNAQKADVAARYHLVPGSAFDVDWGTGFDLVLLPHFLHHFDAETCAGLLRKVRASLAPGGQVLAIENVVSEDGLSPPWPAAFSFLMLATTPSGEAFTAAKYDAMARAAGFAGVTIDEMPPAPHSLLTFL</sequence>
<dbReference type="InterPro" id="IPR029063">
    <property type="entry name" value="SAM-dependent_MTases_sf"/>
</dbReference>
<dbReference type="InterPro" id="IPR036390">
    <property type="entry name" value="WH_DNA-bd_sf"/>
</dbReference>
<dbReference type="Proteomes" id="UP001223743">
    <property type="component" value="Unassembled WGS sequence"/>
</dbReference>
<dbReference type="Pfam" id="PF00891">
    <property type="entry name" value="Methyltransf_2"/>
    <property type="match status" value="1"/>
</dbReference>
<gene>
    <name evidence="7" type="ORF">QO015_001464</name>
</gene>
<feature type="domain" description="O-methyltransferase C-terminal" evidence="5">
    <location>
        <begin position="208"/>
        <end position="357"/>
    </location>
</feature>
<feature type="region of interest" description="Disordered" evidence="4">
    <location>
        <begin position="1"/>
        <end position="47"/>
    </location>
</feature>
<comment type="caution">
    <text evidence="7">The sequence shown here is derived from an EMBL/GenBank/DDBJ whole genome shotgun (WGS) entry which is preliminary data.</text>
</comment>
<dbReference type="SUPFAM" id="SSF53335">
    <property type="entry name" value="S-adenosyl-L-methionine-dependent methyltransferases"/>
    <property type="match status" value="1"/>
</dbReference>
<dbReference type="Gene3D" id="3.40.50.150">
    <property type="entry name" value="Vaccinia Virus protein VP39"/>
    <property type="match status" value="1"/>
</dbReference>
<keyword evidence="7" id="KW-0830">Ubiquinone</keyword>
<keyword evidence="3" id="KW-0949">S-adenosyl-L-methionine</keyword>
<dbReference type="SUPFAM" id="SSF46785">
    <property type="entry name" value="Winged helix' DNA-binding domain"/>
    <property type="match status" value="1"/>
</dbReference>
<keyword evidence="8" id="KW-1185">Reference proteome</keyword>
<evidence type="ECO:0000256" key="1">
    <source>
        <dbReference type="ARBA" id="ARBA00022603"/>
    </source>
</evidence>
<dbReference type="PROSITE" id="PS51683">
    <property type="entry name" value="SAM_OMT_II"/>
    <property type="match status" value="1"/>
</dbReference>
<dbReference type="Pfam" id="PF08100">
    <property type="entry name" value="Dimerisation"/>
    <property type="match status" value="1"/>
</dbReference>